<dbReference type="EMBL" id="BGPR01003904">
    <property type="protein sequence ID" value="GBM93762.1"/>
    <property type="molecule type" value="Genomic_DNA"/>
</dbReference>
<name>A0A4Y2JWU9_ARAVE</name>
<dbReference type="Proteomes" id="UP000499080">
    <property type="component" value="Unassembled WGS sequence"/>
</dbReference>
<dbReference type="AlphaFoldDB" id="A0A4Y2JWU9"/>
<accession>A0A4Y2JWU9</accession>
<keyword evidence="2" id="KW-1185">Reference proteome</keyword>
<proteinExistence type="predicted"/>
<organism evidence="1 2">
    <name type="scientific">Araneus ventricosus</name>
    <name type="common">Orbweaver spider</name>
    <name type="synonym">Epeira ventricosa</name>
    <dbReference type="NCBI Taxonomy" id="182803"/>
    <lineage>
        <taxon>Eukaryota</taxon>
        <taxon>Metazoa</taxon>
        <taxon>Ecdysozoa</taxon>
        <taxon>Arthropoda</taxon>
        <taxon>Chelicerata</taxon>
        <taxon>Arachnida</taxon>
        <taxon>Araneae</taxon>
        <taxon>Araneomorphae</taxon>
        <taxon>Entelegynae</taxon>
        <taxon>Araneoidea</taxon>
        <taxon>Araneidae</taxon>
        <taxon>Araneus</taxon>
    </lineage>
</organism>
<reference evidence="1 2" key="1">
    <citation type="journal article" date="2019" name="Sci. Rep.">
        <title>Orb-weaving spider Araneus ventricosus genome elucidates the spidroin gene catalogue.</title>
        <authorList>
            <person name="Kono N."/>
            <person name="Nakamura H."/>
            <person name="Ohtoshi R."/>
            <person name="Moran D.A.P."/>
            <person name="Shinohara A."/>
            <person name="Yoshida Y."/>
            <person name="Fujiwara M."/>
            <person name="Mori M."/>
            <person name="Tomita M."/>
            <person name="Arakawa K."/>
        </authorList>
    </citation>
    <scope>NUCLEOTIDE SEQUENCE [LARGE SCALE GENOMIC DNA]</scope>
</reference>
<protein>
    <submittedName>
        <fullName evidence="1">Uncharacterized protein</fullName>
    </submittedName>
</protein>
<evidence type="ECO:0000313" key="1">
    <source>
        <dbReference type="EMBL" id="GBM93762.1"/>
    </source>
</evidence>
<comment type="caution">
    <text evidence="1">The sequence shown here is derived from an EMBL/GenBank/DDBJ whole genome shotgun (WGS) entry which is preliminary data.</text>
</comment>
<gene>
    <name evidence="1" type="ORF">AVEN_51611_1</name>
</gene>
<sequence>MAPYKRETVRKLVSVKIIEEANQTLKAGKSRREVARELGRRMHLAKKIESWHSLDINGTLKERVLTDEIEREMAQHCRDLDSGKCDLTRKHAMKAAFDYADMNGVSSSFNIEKQMTGKD</sequence>
<evidence type="ECO:0000313" key="2">
    <source>
        <dbReference type="Proteomes" id="UP000499080"/>
    </source>
</evidence>